<dbReference type="Pfam" id="PF00392">
    <property type="entry name" value="GntR"/>
    <property type="match status" value="1"/>
</dbReference>
<sequence>MNTARMPLRELGADGPATLHSRISTWIRSQIASGAWPAHFRLKPEPELAAELGVSRGTLRRALSTLIEEGALVQIRGKGTFVTSTVVEPAIAQKLTSLAEDFASQGVALTTKVLRARVTVPPPAVTALLELPNRARIFELVRLRSTPDGPVALLANYVRTDLARGIEKVDFEAETLFGTLAGRYGLHITSGRRTFTATAADDVQARHLDVPAGSPLQYVEQVTYLAGGEPIEYSDVWIRSDRLRVTSMLSRR</sequence>
<dbReference type="InterPro" id="IPR011663">
    <property type="entry name" value="UTRA"/>
</dbReference>
<dbReference type="Gene3D" id="3.40.1410.10">
    <property type="entry name" value="Chorismate lyase-like"/>
    <property type="match status" value="1"/>
</dbReference>
<dbReference type="CDD" id="cd07377">
    <property type="entry name" value="WHTH_GntR"/>
    <property type="match status" value="1"/>
</dbReference>
<dbReference type="InterPro" id="IPR036390">
    <property type="entry name" value="WH_DNA-bd_sf"/>
</dbReference>
<dbReference type="Pfam" id="PF07702">
    <property type="entry name" value="UTRA"/>
    <property type="match status" value="1"/>
</dbReference>
<evidence type="ECO:0000313" key="6">
    <source>
        <dbReference type="Proteomes" id="UP000019494"/>
    </source>
</evidence>
<dbReference type="InterPro" id="IPR036388">
    <property type="entry name" value="WH-like_DNA-bd_sf"/>
</dbReference>
<dbReference type="SMART" id="SM00345">
    <property type="entry name" value="HTH_GNTR"/>
    <property type="match status" value="1"/>
</dbReference>
<comment type="caution">
    <text evidence="5">The sequence shown here is derived from an EMBL/GenBank/DDBJ whole genome shotgun (WGS) entry which is preliminary data.</text>
</comment>
<dbReference type="SUPFAM" id="SSF46785">
    <property type="entry name" value="Winged helix' DNA-binding domain"/>
    <property type="match status" value="1"/>
</dbReference>
<proteinExistence type="predicted"/>
<evidence type="ECO:0000256" key="3">
    <source>
        <dbReference type="ARBA" id="ARBA00023163"/>
    </source>
</evidence>
<reference evidence="6" key="1">
    <citation type="submission" date="2013-08" db="EMBL/GenBank/DDBJ databases">
        <title>Intrasporangium oryzae NRRL B-24470.</title>
        <authorList>
            <person name="Liu H."/>
            <person name="Wang G."/>
        </authorList>
    </citation>
    <scope>NUCLEOTIDE SEQUENCE [LARGE SCALE GENOMIC DNA]</scope>
    <source>
        <strain evidence="6">Q5-1</strain>
    </source>
</reference>
<keyword evidence="1" id="KW-0805">Transcription regulation</keyword>
<protein>
    <submittedName>
        <fullName evidence="5">GntR family transcriptional regulator</fullName>
    </submittedName>
</protein>
<dbReference type="PANTHER" id="PTHR44846">
    <property type="entry name" value="MANNOSYL-D-GLYCERATE TRANSPORT/METABOLISM SYSTEM REPRESSOR MNGR-RELATED"/>
    <property type="match status" value="1"/>
</dbReference>
<name>W9GLL8_9MICO</name>
<dbReference type="SUPFAM" id="SSF64288">
    <property type="entry name" value="Chorismate lyase-like"/>
    <property type="match status" value="1"/>
</dbReference>
<dbReference type="InterPro" id="IPR000524">
    <property type="entry name" value="Tscrpt_reg_HTH_GntR"/>
</dbReference>
<keyword evidence="3" id="KW-0804">Transcription</keyword>
<evidence type="ECO:0000259" key="4">
    <source>
        <dbReference type="PROSITE" id="PS50949"/>
    </source>
</evidence>
<dbReference type="GO" id="GO:0045892">
    <property type="term" value="P:negative regulation of DNA-templated transcription"/>
    <property type="evidence" value="ECO:0007669"/>
    <property type="project" value="TreeGrafter"/>
</dbReference>
<dbReference type="OrthoDB" id="7363114at2"/>
<dbReference type="RefSeq" id="WP_051518500.1">
    <property type="nucleotide sequence ID" value="NZ_AWQS01000091.1"/>
</dbReference>
<dbReference type="Gene3D" id="1.10.10.10">
    <property type="entry name" value="Winged helix-like DNA-binding domain superfamily/Winged helix DNA-binding domain"/>
    <property type="match status" value="1"/>
</dbReference>
<gene>
    <name evidence="5" type="ORF">N864_02785</name>
</gene>
<dbReference type="Proteomes" id="UP000019494">
    <property type="component" value="Unassembled WGS sequence"/>
</dbReference>
<accession>W9GLL8</accession>
<dbReference type="PRINTS" id="PR00035">
    <property type="entry name" value="HTHGNTR"/>
</dbReference>
<dbReference type="InterPro" id="IPR050679">
    <property type="entry name" value="Bact_HTH_transcr_reg"/>
</dbReference>
<evidence type="ECO:0000313" key="5">
    <source>
        <dbReference type="EMBL" id="EWT05728.1"/>
    </source>
</evidence>
<dbReference type="PATRIC" id="fig|584657.3.peg.2375"/>
<feature type="domain" description="HTH gntR-type" evidence="4">
    <location>
        <begin position="17"/>
        <end position="85"/>
    </location>
</feature>
<evidence type="ECO:0000256" key="2">
    <source>
        <dbReference type="ARBA" id="ARBA00023125"/>
    </source>
</evidence>
<dbReference type="GO" id="GO:0003700">
    <property type="term" value="F:DNA-binding transcription factor activity"/>
    <property type="evidence" value="ECO:0007669"/>
    <property type="project" value="InterPro"/>
</dbReference>
<dbReference type="GO" id="GO:0003677">
    <property type="term" value="F:DNA binding"/>
    <property type="evidence" value="ECO:0007669"/>
    <property type="project" value="UniProtKB-KW"/>
</dbReference>
<keyword evidence="6" id="KW-1185">Reference proteome</keyword>
<dbReference type="PANTHER" id="PTHR44846:SF1">
    <property type="entry name" value="MANNOSYL-D-GLYCERATE TRANSPORT_METABOLISM SYSTEM REPRESSOR MNGR-RELATED"/>
    <property type="match status" value="1"/>
</dbReference>
<organism evidence="5 6">
    <name type="scientific">Intrasporangium chromatireducens Q5-1</name>
    <dbReference type="NCBI Taxonomy" id="584657"/>
    <lineage>
        <taxon>Bacteria</taxon>
        <taxon>Bacillati</taxon>
        <taxon>Actinomycetota</taxon>
        <taxon>Actinomycetes</taxon>
        <taxon>Micrococcales</taxon>
        <taxon>Intrasporangiaceae</taxon>
        <taxon>Intrasporangium</taxon>
    </lineage>
</organism>
<keyword evidence="2" id="KW-0238">DNA-binding</keyword>
<dbReference type="AlphaFoldDB" id="W9GLL8"/>
<dbReference type="PROSITE" id="PS50949">
    <property type="entry name" value="HTH_GNTR"/>
    <property type="match status" value="1"/>
</dbReference>
<dbReference type="SMART" id="SM00866">
    <property type="entry name" value="UTRA"/>
    <property type="match status" value="1"/>
</dbReference>
<evidence type="ECO:0000256" key="1">
    <source>
        <dbReference type="ARBA" id="ARBA00023015"/>
    </source>
</evidence>
<dbReference type="InterPro" id="IPR028978">
    <property type="entry name" value="Chorismate_lyase_/UTRA_dom_sf"/>
</dbReference>
<dbReference type="EMBL" id="AWQS01000091">
    <property type="protein sequence ID" value="EWT05728.1"/>
    <property type="molecule type" value="Genomic_DNA"/>
</dbReference>